<reference evidence="2 3" key="1">
    <citation type="submission" date="2019-02" db="EMBL/GenBank/DDBJ databases">
        <title>Isolation of virulent Lactobacillus brevis phages.</title>
        <authorList>
            <person name="Feyereisen M."/>
            <person name="Mahony J."/>
            <person name="O'Sullivan T."/>
            <person name="van Sinderen D."/>
        </authorList>
    </citation>
    <scope>NUCLEOTIDE SEQUENCE [LARGE SCALE GENOMIC DNA]</scope>
</reference>
<name>A0A4Y5FE98_9CAUD</name>
<accession>A0A4Y5FE98</accession>
<evidence type="ECO:0000313" key="2">
    <source>
        <dbReference type="EMBL" id="QBJ03351.1"/>
    </source>
</evidence>
<protein>
    <submittedName>
        <fullName evidence="2">Uncharacterized protein</fullName>
    </submittedName>
</protein>
<dbReference type="Proteomes" id="UP000308874">
    <property type="component" value="Segment"/>
</dbReference>
<organism evidence="2 3">
    <name type="scientific">Lactobacillus phage 521B</name>
    <dbReference type="NCBI Taxonomy" id="2510942"/>
    <lineage>
        <taxon>Viruses</taxon>
        <taxon>Duplodnaviria</taxon>
        <taxon>Heunggongvirae</taxon>
        <taxon>Uroviricota</taxon>
        <taxon>Caudoviricetes</taxon>
        <taxon>Herelleviridae</taxon>
        <taxon>Tybeckvirus</taxon>
        <taxon>Tybeckvirus tv521B</taxon>
    </lineage>
</organism>
<feature type="region of interest" description="Disordered" evidence="1">
    <location>
        <begin position="172"/>
        <end position="202"/>
    </location>
</feature>
<keyword evidence="3" id="KW-1185">Reference proteome</keyword>
<proteinExistence type="predicted"/>
<sequence length="202" mass="22993">MLEKYVSNKLYNKYNPKLIKKIFDRGKLEPSVAVNDETALGIASRLIIREILLGDITKDTLYLYMGIPKNSSLYMFASNVLRKENSYPLSDEVLLTKRQASLNTQSGLFLYYFPEGAEKTMSSFQEQSANNAKKETVYSDVDELGITQGQKDVIKSIYNAGGSLEEALKETHQKEKLLAEKSDKESNKEDKEEDKEQKKDPE</sequence>
<evidence type="ECO:0000256" key="1">
    <source>
        <dbReference type="SAM" id="MobiDB-lite"/>
    </source>
</evidence>
<evidence type="ECO:0000313" key="3">
    <source>
        <dbReference type="Proteomes" id="UP000308874"/>
    </source>
</evidence>
<dbReference type="EMBL" id="MK504443">
    <property type="protein sequence ID" value="QBJ03351.1"/>
    <property type="molecule type" value="Genomic_DNA"/>
</dbReference>
<gene>
    <name evidence="2" type="ORF">B521_0001</name>
</gene>